<keyword evidence="1" id="KW-0812">Transmembrane</keyword>
<accession>L2F4T5</accession>
<sequence>MSNTNTTNQISETNKQIHTLLACLTDKQTPPFAVLLLPQLHKITFDFSPISLTHLQKFCQCLQQKGMTTEKLYAQQGGQALLMAIAVYLGEYLAHKTDHVIVWYDYQHALQEIAIQNQQHNTNFHLEPTFGNSLIGKIGDVYCQPLIMVERLLMPDTADELGTFVHAMQTAIFAKAQVHLFDEPNQVAYQYLAKIKTGKLLDPHIGFFAELQTLQFDYSEQSLTNLDKILTNIQQKLANQQIHYQNFIQNPSYQKFCYLLGFYIGMTASRLANVAVKWANFEQMTQLLGDDFSGSGSKVSLENRFLLLMENHYRMPMLVITNRLFGIAPNFPATAIEFYQHIHAQNAGIFCVFSQTQLQNLQLQNLPTLTDLPKNWQQILNVLAKILNQQMLSISQHKLPKPLIFSLQKLANNQIQPKTEQLNHNDDTQALNDFHQKMQQYQSIAPILIGCYPMIANLPTGRQPALRLDIRCTQPKLHLSLILPYRLSDFALFPFVSNQNHPNGENFVAIQAFVWQLYQTLAPLKLLNGQWADYWLDNLTSVNDNWTTTPIKQQKTALAKQLTIQLFAPTSHNQSAIGVNINMPKFDVKQVLWQGFDLPKYVLDIDPNKRAYLQVFAPTRLLNDELLTQAQATANLYHHGKVVWGVVLKADNTLSKADELQGFDRENLHTAEILYDPTGQTSIDQLLAFAKPLQALAQQDLATLNQLPTDQAFFSMHFQDERSRIFGHAYPDSLTNATNSSVKINNPIKISSLWIWRPHLPNAMLTLPILPIIVNQQANLAEMGRIMALPGIFWQQKDEFSKQFYQYWLAKGLTQFEQNLEVSQTLIATKIHQVQQHKSLENRLYPRFKATKTPNQQATMHTTPSANTKISTNTEVSITKNKTATINDSHNQNHNQKVALTPQLQQTLQQQLLANQARLQSSLSTTDKDKERKLYIIGAVVAVVVILTFIMASLLK</sequence>
<reference evidence="2 3" key="1">
    <citation type="journal article" date="2013" name="Genome Announc.">
        <title>Genome Sequence of Moraxella macacae 0408225, a Novel Bacterial Species Isolated from a Cynomolgus Macaque with Epistaxis.</title>
        <authorList>
            <person name="Ladner J.T."/>
            <person name="Whitehouse C.A."/>
            <person name="Koroleva G.I."/>
            <person name="Palacios G.F."/>
        </authorList>
    </citation>
    <scope>NUCLEOTIDE SEQUENCE [LARGE SCALE GENOMIC DNA]</scope>
    <source>
        <strain evidence="2 3">0408225</strain>
    </source>
</reference>
<name>L2F4T5_9GAMM</name>
<keyword evidence="1" id="KW-0472">Membrane</keyword>
<dbReference type="Proteomes" id="UP000023795">
    <property type="component" value="Unassembled WGS sequence"/>
</dbReference>
<feature type="transmembrane region" description="Helical" evidence="1">
    <location>
        <begin position="934"/>
        <end position="955"/>
    </location>
</feature>
<protein>
    <submittedName>
        <fullName evidence="2">Uncharacterized protein</fullName>
    </submittedName>
</protein>
<dbReference type="EMBL" id="ANIN01000002">
    <property type="protein sequence ID" value="ELA08022.1"/>
    <property type="molecule type" value="Genomic_DNA"/>
</dbReference>
<gene>
    <name evidence="2" type="ORF">MOMA_05661</name>
</gene>
<keyword evidence="1" id="KW-1133">Transmembrane helix</keyword>
<evidence type="ECO:0000313" key="2">
    <source>
        <dbReference type="EMBL" id="ELA08022.1"/>
    </source>
</evidence>
<dbReference type="eggNOG" id="ENOG502ZB90">
    <property type="taxonomic scope" value="Bacteria"/>
</dbReference>
<dbReference type="RefSeq" id="WP_009501534.1">
    <property type="nucleotide sequence ID" value="NZ_ANIN01000002.1"/>
</dbReference>
<dbReference type="AlphaFoldDB" id="L2F4T5"/>
<proteinExistence type="predicted"/>
<keyword evidence="3" id="KW-1185">Reference proteome</keyword>
<evidence type="ECO:0000313" key="3">
    <source>
        <dbReference type="Proteomes" id="UP000023795"/>
    </source>
</evidence>
<comment type="caution">
    <text evidence="2">The sequence shown here is derived from an EMBL/GenBank/DDBJ whole genome shotgun (WGS) entry which is preliminary data.</text>
</comment>
<organism evidence="2 3">
    <name type="scientific">Moraxella macacae 0408225</name>
    <dbReference type="NCBI Taxonomy" id="1230338"/>
    <lineage>
        <taxon>Bacteria</taxon>
        <taxon>Pseudomonadati</taxon>
        <taxon>Pseudomonadota</taxon>
        <taxon>Gammaproteobacteria</taxon>
        <taxon>Moraxellales</taxon>
        <taxon>Moraxellaceae</taxon>
        <taxon>Moraxella</taxon>
    </lineage>
</organism>
<evidence type="ECO:0000256" key="1">
    <source>
        <dbReference type="SAM" id="Phobius"/>
    </source>
</evidence>
<dbReference type="STRING" id="1230338.MOMA_05661"/>
<dbReference type="PATRIC" id="fig|1230338.3.peg.1202"/>